<reference evidence="20 21" key="1">
    <citation type="submission" date="2019-12" db="EMBL/GenBank/DDBJ databases">
        <title>Genomic-based taxomic classification of the family Erythrobacteraceae.</title>
        <authorList>
            <person name="Xu L."/>
        </authorList>
    </citation>
    <scope>NUCLEOTIDE SEQUENCE [LARGE SCALE GENOMIC DNA]</scope>
    <source>
        <strain evidence="20 21">LMG 29518</strain>
    </source>
</reference>
<dbReference type="EC" id="2.7.7.41" evidence="6 18"/>
<evidence type="ECO:0000256" key="8">
    <source>
        <dbReference type="ARBA" id="ARBA00022475"/>
    </source>
</evidence>
<evidence type="ECO:0000256" key="1">
    <source>
        <dbReference type="ARBA" id="ARBA00001698"/>
    </source>
</evidence>
<evidence type="ECO:0000256" key="19">
    <source>
        <dbReference type="SAM" id="Phobius"/>
    </source>
</evidence>
<evidence type="ECO:0000313" key="21">
    <source>
        <dbReference type="Proteomes" id="UP000438476"/>
    </source>
</evidence>
<name>A0A6I4T1W3_9SPHN</name>
<keyword evidence="16" id="KW-0594">Phospholipid biosynthesis</keyword>
<keyword evidence="13 19" id="KW-1133">Transmembrane helix</keyword>
<comment type="catalytic activity">
    <reaction evidence="1 18">
        <text>a 1,2-diacyl-sn-glycero-3-phosphate + CTP + H(+) = a CDP-1,2-diacyl-sn-glycerol + diphosphate</text>
        <dbReference type="Rhea" id="RHEA:16229"/>
        <dbReference type="ChEBI" id="CHEBI:15378"/>
        <dbReference type="ChEBI" id="CHEBI:33019"/>
        <dbReference type="ChEBI" id="CHEBI:37563"/>
        <dbReference type="ChEBI" id="CHEBI:58332"/>
        <dbReference type="ChEBI" id="CHEBI:58608"/>
        <dbReference type="EC" id="2.7.7.41"/>
    </reaction>
</comment>
<evidence type="ECO:0000256" key="12">
    <source>
        <dbReference type="ARBA" id="ARBA00022695"/>
    </source>
</evidence>
<evidence type="ECO:0000256" key="6">
    <source>
        <dbReference type="ARBA" id="ARBA00012487"/>
    </source>
</evidence>
<evidence type="ECO:0000256" key="13">
    <source>
        <dbReference type="ARBA" id="ARBA00022989"/>
    </source>
</evidence>
<dbReference type="GO" id="GO:0005886">
    <property type="term" value="C:plasma membrane"/>
    <property type="evidence" value="ECO:0007669"/>
    <property type="project" value="UniProtKB-SubCell"/>
</dbReference>
<evidence type="ECO:0000256" key="5">
    <source>
        <dbReference type="ARBA" id="ARBA00010185"/>
    </source>
</evidence>
<evidence type="ECO:0000313" key="20">
    <source>
        <dbReference type="EMBL" id="MXO64342.1"/>
    </source>
</evidence>
<feature type="transmembrane region" description="Helical" evidence="19">
    <location>
        <begin position="89"/>
        <end position="109"/>
    </location>
</feature>
<organism evidence="20 21">
    <name type="scientific">Altericroceibacterium endophyticum</name>
    <dbReference type="NCBI Taxonomy" id="1808508"/>
    <lineage>
        <taxon>Bacteria</taxon>
        <taxon>Pseudomonadati</taxon>
        <taxon>Pseudomonadota</taxon>
        <taxon>Alphaproteobacteria</taxon>
        <taxon>Sphingomonadales</taxon>
        <taxon>Erythrobacteraceae</taxon>
        <taxon>Altericroceibacterium</taxon>
    </lineage>
</organism>
<dbReference type="InterPro" id="IPR000374">
    <property type="entry name" value="PC_trans"/>
</dbReference>
<dbReference type="GO" id="GO:0016024">
    <property type="term" value="P:CDP-diacylglycerol biosynthetic process"/>
    <property type="evidence" value="ECO:0007669"/>
    <property type="project" value="UniProtKB-UniPathway"/>
</dbReference>
<evidence type="ECO:0000256" key="2">
    <source>
        <dbReference type="ARBA" id="ARBA00004651"/>
    </source>
</evidence>
<dbReference type="Proteomes" id="UP000438476">
    <property type="component" value="Unassembled WGS sequence"/>
</dbReference>
<evidence type="ECO:0000256" key="10">
    <source>
        <dbReference type="ARBA" id="ARBA00022679"/>
    </source>
</evidence>
<comment type="similarity">
    <text evidence="5 18">Belongs to the CDS family.</text>
</comment>
<evidence type="ECO:0000256" key="11">
    <source>
        <dbReference type="ARBA" id="ARBA00022692"/>
    </source>
</evidence>
<feature type="transmembrane region" description="Helical" evidence="19">
    <location>
        <begin position="115"/>
        <end position="133"/>
    </location>
</feature>
<dbReference type="GO" id="GO:0004605">
    <property type="term" value="F:phosphatidate cytidylyltransferase activity"/>
    <property type="evidence" value="ECO:0007669"/>
    <property type="project" value="UniProtKB-EC"/>
</dbReference>
<feature type="transmembrane region" description="Helical" evidence="19">
    <location>
        <begin position="153"/>
        <end position="174"/>
    </location>
</feature>
<feature type="transmembrane region" description="Helical" evidence="19">
    <location>
        <begin position="64"/>
        <end position="82"/>
    </location>
</feature>
<dbReference type="PROSITE" id="PS01315">
    <property type="entry name" value="CDS"/>
    <property type="match status" value="1"/>
</dbReference>
<protein>
    <recommendedName>
        <fullName evidence="7 18">Phosphatidate cytidylyltransferase</fullName>
        <ecNumber evidence="6 18">2.7.7.41</ecNumber>
    </recommendedName>
</protein>
<comment type="subcellular location">
    <subcellularLocation>
        <location evidence="2">Cell membrane</location>
        <topology evidence="2">Multi-pass membrane protein</topology>
    </subcellularLocation>
</comment>
<keyword evidence="12 18" id="KW-0548">Nucleotidyltransferase</keyword>
<comment type="pathway">
    <text evidence="3 18">Phospholipid metabolism; CDP-diacylglycerol biosynthesis; CDP-diacylglycerol from sn-glycerol 3-phosphate: step 3/3.</text>
</comment>
<keyword evidence="17" id="KW-1208">Phospholipid metabolism</keyword>
<comment type="pathway">
    <text evidence="4">Lipid metabolism.</text>
</comment>
<keyword evidence="9" id="KW-0444">Lipid biosynthesis</keyword>
<sequence length="259" mass="26895">MPGGSVALVDADFTPERKRDRLRRYANVPLQVRTSDLPKRVASAVVMLALAGGALAAGGVWLQGFIAAVAFVGIAEFVVLIVKATDNVPYRLAGVLAAIVYVGLAAALLIQMPRFMLVVTVVAVIATDTGAYFSGRTIGGPKIAPSISPSKTWAGLGGGMIASGLWLVAVVSVIRSAFASLSQSPAQGFDYNFLIYAFAGGALLAIAAQAGDFLESWLKRKAGVKDSSRLIPGHGGVLDRIDGLLPVALIVGLIFSEGW</sequence>
<feature type="transmembrane region" description="Helical" evidence="19">
    <location>
        <begin position="194"/>
        <end position="214"/>
    </location>
</feature>
<evidence type="ECO:0000256" key="16">
    <source>
        <dbReference type="ARBA" id="ARBA00023209"/>
    </source>
</evidence>
<accession>A0A6I4T1W3</accession>
<dbReference type="EMBL" id="WTYT01000001">
    <property type="protein sequence ID" value="MXO64342.1"/>
    <property type="molecule type" value="Genomic_DNA"/>
</dbReference>
<proteinExistence type="inferred from homology"/>
<keyword evidence="8" id="KW-1003">Cell membrane</keyword>
<keyword evidence="21" id="KW-1185">Reference proteome</keyword>
<evidence type="ECO:0000256" key="15">
    <source>
        <dbReference type="ARBA" id="ARBA00023136"/>
    </source>
</evidence>
<keyword evidence="14" id="KW-0443">Lipid metabolism</keyword>
<evidence type="ECO:0000256" key="17">
    <source>
        <dbReference type="ARBA" id="ARBA00023264"/>
    </source>
</evidence>
<dbReference type="PANTHER" id="PTHR46382">
    <property type="entry name" value="PHOSPHATIDATE CYTIDYLYLTRANSFERASE"/>
    <property type="match status" value="1"/>
</dbReference>
<evidence type="ECO:0000256" key="9">
    <source>
        <dbReference type="ARBA" id="ARBA00022516"/>
    </source>
</evidence>
<dbReference type="PANTHER" id="PTHR46382:SF1">
    <property type="entry name" value="PHOSPHATIDATE CYTIDYLYLTRANSFERASE"/>
    <property type="match status" value="1"/>
</dbReference>
<dbReference type="UniPathway" id="UPA00557">
    <property type="reaction ID" value="UER00614"/>
</dbReference>
<evidence type="ECO:0000256" key="4">
    <source>
        <dbReference type="ARBA" id="ARBA00005189"/>
    </source>
</evidence>
<keyword evidence="15 19" id="KW-0472">Membrane</keyword>
<evidence type="ECO:0000256" key="14">
    <source>
        <dbReference type="ARBA" id="ARBA00023098"/>
    </source>
</evidence>
<evidence type="ECO:0000256" key="3">
    <source>
        <dbReference type="ARBA" id="ARBA00005119"/>
    </source>
</evidence>
<dbReference type="AlphaFoldDB" id="A0A6I4T1W3"/>
<keyword evidence="11 18" id="KW-0812">Transmembrane</keyword>
<dbReference type="OrthoDB" id="9799199at2"/>
<evidence type="ECO:0000256" key="7">
    <source>
        <dbReference type="ARBA" id="ARBA00019373"/>
    </source>
</evidence>
<comment type="caution">
    <text evidence="20">The sequence shown here is derived from an EMBL/GenBank/DDBJ whole genome shotgun (WGS) entry which is preliminary data.</text>
</comment>
<keyword evidence="10 18" id="KW-0808">Transferase</keyword>
<gene>
    <name evidence="20" type="ORF">GRI91_01035</name>
</gene>
<dbReference type="Pfam" id="PF01148">
    <property type="entry name" value="CTP_transf_1"/>
    <property type="match status" value="1"/>
</dbReference>
<evidence type="ECO:0000256" key="18">
    <source>
        <dbReference type="RuleBase" id="RU003938"/>
    </source>
</evidence>